<keyword evidence="8 11" id="KW-0238">DNA-binding</keyword>
<accession>A0A5N6BYN5</accession>
<evidence type="ECO:0000256" key="8">
    <source>
        <dbReference type="ARBA" id="ARBA00023125"/>
    </source>
</evidence>
<reference evidence="15 16" key="1">
    <citation type="submission" date="2019-10" db="EMBL/GenBank/DDBJ databases">
        <title>Nonomuraea sp. nov., isolated from Phyllanthus amarus.</title>
        <authorList>
            <person name="Klykleung N."/>
            <person name="Tanasupawat S."/>
        </authorList>
    </citation>
    <scope>NUCLEOTIDE SEQUENCE [LARGE SCALE GENOMIC DNA]</scope>
    <source>
        <strain evidence="15 16">CR1-09</strain>
    </source>
</reference>
<dbReference type="PROSITE" id="PS51900">
    <property type="entry name" value="CB"/>
    <property type="match status" value="1"/>
</dbReference>
<keyword evidence="16" id="KW-1185">Reference proteome</keyword>
<evidence type="ECO:0000256" key="11">
    <source>
        <dbReference type="HAMAP-Rule" id="MF_01807"/>
    </source>
</evidence>
<keyword evidence="5 11" id="KW-0132">Cell division</keyword>
<dbReference type="HAMAP" id="MF_01808">
    <property type="entry name" value="Recomb_XerC_XerD"/>
    <property type="match status" value="1"/>
</dbReference>
<comment type="caution">
    <text evidence="15">The sequence shown here is derived from an EMBL/GenBank/DDBJ whole genome shotgun (WGS) entry which is preliminary data.</text>
</comment>
<name>A0A5N6BYN5_9ACTN</name>
<organism evidence="15 16">
    <name type="scientific">Microbispora catharanthi</name>
    <dbReference type="NCBI Taxonomy" id="1712871"/>
    <lineage>
        <taxon>Bacteria</taxon>
        <taxon>Bacillati</taxon>
        <taxon>Actinomycetota</taxon>
        <taxon>Actinomycetes</taxon>
        <taxon>Streptosporangiales</taxon>
        <taxon>Streptosporangiaceae</taxon>
        <taxon>Microbispora</taxon>
    </lineage>
</organism>
<comment type="subcellular location">
    <subcellularLocation>
        <location evidence="1 11">Cytoplasm</location>
    </subcellularLocation>
</comment>
<feature type="active site" description="O-(3'-phospho-DNA)-tyrosine intermediate" evidence="11">
    <location>
        <position position="297"/>
    </location>
</feature>
<evidence type="ECO:0000256" key="3">
    <source>
        <dbReference type="ARBA" id="ARBA00015810"/>
    </source>
</evidence>
<protein>
    <recommendedName>
        <fullName evidence="3 11">Tyrosine recombinase XerD</fullName>
    </recommendedName>
</protein>
<feature type="domain" description="Core-binding (CB)" evidence="14">
    <location>
        <begin position="2"/>
        <end position="93"/>
    </location>
</feature>
<evidence type="ECO:0000256" key="6">
    <source>
        <dbReference type="ARBA" id="ARBA00022829"/>
    </source>
</evidence>
<dbReference type="Pfam" id="PF00589">
    <property type="entry name" value="Phage_integrase"/>
    <property type="match status" value="1"/>
</dbReference>
<evidence type="ECO:0000259" key="14">
    <source>
        <dbReference type="PROSITE" id="PS51900"/>
    </source>
</evidence>
<evidence type="ECO:0000256" key="10">
    <source>
        <dbReference type="ARBA" id="ARBA00023306"/>
    </source>
</evidence>
<evidence type="ECO:0000313" key="16">
    <source>
        <dbReference type="Proteomes" id="UP000313066"/>
    </source>
</evidence>
<dbReference type="GO" id="GO:0007059">
    <property type="term" value="P:chromosome segregation"/>
    <property type="evidence" value="ECO:0007669"/>
    <property type="project" value="UniProtKB-UniRule"/>
</dbReference>
<sequence length="318" mass="34457">MSEPEAVLSSYLAHLAVERGLSANTLASYRRDLRRYVEHLRARGLETFAQVAESDVVAFLAALREGDEDHPALVASSAARAVSAVRGLHRFALREGVAGHDPAHEVRPPRQLRRLPKAITVAEVERLIAACGPEDSPLALRNRALLEVLYGTGARISEAVGLAVDDVPTGPAHDEDHDHDGDQDQVWLRGKGGRTRIVPLGRFARQALDAYLVRARPRLAAHGRGTPALFLNARGGRLTRQGAWEVLQAAAERAGLSGVSPHMLRHSFATHLLDGGADVRVVQELLGHASVTTTQVYTLVTVDKLREVYAAAHPRALH</sequence>
<evidence type="ECO:0000313" key="15">
    <source>
        <dbReference type="EMBL" id="KAB8185400.1"/>
    </source>
</evidence>
<comment type="similarity">
    <text evidence="2 11">Belongs to the 'phage' integrase family. XerD subfamily.</text>
</comment>
<feature type="compositionally biased region" description="Basic and acidic residues" evidence="12">
    <location>
        <begin position="172"/>
        <end position="182"/>
    </location>
</feature>
<proteinExistence type="inferred from homology"/>
<evidence type="ECO:0000256" key="5">
    <source>
        <dbReference type="ARBA" id="ARBA00022618"/>
    </source>
</evidence>
<keyword evidence="6 11" id="KW-0159">Chromosome partition</keyword>
<dbReference type="GO" id="GO:0051301">
    <property type="term" value="P:cell division"/>
    <property type="evidence" value="ECO:0007669"/>
    <property type="project" value="UniProtKB-KW"/>
</dbReference>
<evidence type="ECO:0000256" key="12">
    <source>
        <dbReference type="SAM" id="MobiDB-lite"/>
    </source>
</evidence>
<feature type="active site" evidence="11">
    <location>
        <position position="288"/>
    </location>
</feature>
<dbReference type="InterPro" id="IPR044068">
    <property type="entry name" value="CB"/>
</dbReference>
<dbReference type="CDD" id="cd00798">
    <property type="entry name" value="INT_XerDC_C"/>
    <property type="match status" value="1"/>
</dbReference>
<dbReference type="EMBL" id="VDMA02000005">
    <property type="protein sequence ID" value="KAB8185400.1"/>
    <property type="molecule type" value="Genomic_DNA"/>
</dbReference>
<dbReference type="Proteomes" id="UP000313066">
    <property type="component" value="Unassembled WGS sequence"/>
</dbReference>
<dbReference type="SUPFAM" id="SSF47823">
    <property type="entry name" value="lambda integrase-like, N-terminal domain"/>
    <property type="match status" value="1"/>
</dbReference>
<dbReference type="PANTHER" id="PTHR30349">
    <property type="entry name" value="PHAGE INTEGRASE-RELATED"/>
    <property type="match status" value="1"/>
</dbReference>
<dbReference type="GO" id="GO:0003677">
    <property type="term" value="F:DNA binding"/>
    <property type="evidence" value="ECO:0007669"/>
    <property type="project" value="UniProtKB-UniRule"/>
</dbReference>
<dbReference type="InterPro" id="IPR023009">
    <property type="entry name" value="Tyrosine_recombinase_XerC/XerD"/>
</dbReference>
<dbReference type="InterPro" id="IPR011010">
    <property type="entry name" value="DNA_brk_join_enz"/>
</dbReference>
<evidence type="ECO:0000259" key="13">
    <source>
        <dbReference type="PROSITE" id="PS51898"/>
    </source>
</evidence>
<feature type="active site" evidence="11">
    <location>
        <position position="262"/>
    </location>
</feature>
<feature type="active site" evidence="11">
    <location>
        <position position="265"/>
    </location>
</feature>
<evidence type="ECO:0000256" key="7">
    <source>
        <dbReference type="ARBA" id="ARBA00022908"/>
    </source>
</evidence>
<dbReference type="GO" id="GO:0005737">
    <property type="term" value="C:cytoplasm"/>
    <property type="evidence" value="ECO:0007669"/>
    <property type="project" value="UniProtKB-SubCell"/>
</dbReference>
<dbReference type="SUPFAM" id="SSF56349">
    <property type="entry name" value="DNA breaking-rejoining enzymes"/>
    <property type="match status" value="1"/>
</dbReference>
<dbReference type="InterPro" id="IPR002104">
    <property type="entry name" value="Integrase_catalytic"/>
</dbReference>
<feature type="active site" evidence="11">
    <location>
        <position position="191"/>
    </location>
</feature>
<feature type="active site" evidence="11">
    <location>
        <position position="155"/>
    </location>
</feature>
<dbReference type="InterPro" id="IPR050090">
    <property type="entry name" value="Tyrosine_recombinase_XerCD"/>
</dbReference>
<dbReference type="PROSITE" id="PS51898">
    <property type="entry name" value="TYR_RECOMBINASE"/>
    <property type="match status" value="1"/>
</dbReference>
<evidence type="ECO:0000256" key="4">
    <source>
        <dbReference type="ARBA" id="ARBA00022490"/>
    </source>
</evidence>
<dbReference type="Gene3D" id="1.10.150.130">
    <property type="match status" value="1"/>
</dbReference>
<keyword evidence="7 11" id="KW-0229">DNA integration</keyword>
<comment type="subunit">
    <text evidence="11">Forms a cyclic heterotetrameric complex composed of two molecules of XerC and two molecules of XerD.</text>
</comment>
<dbReference type="Gene3D" id="1.10.443.10">
    <property type="entry name" value="Intergrase catalytic core"/>
    <property type="match status" value="1"/>
</dbReference>
<gene>
    <name evidence="11" type="primary">xerD</name>
    <name evidence="15" type="ORF">FH610_011420</name>
</gene>
<evidence type="ECO:0000256" key="1">
    <source>
        <dbReference type="ARBA" id="ARBA00004496"/>
    </source>
</evidence>
<evidence type="ECO:0000256" key="2">
    <source>
        <dbReference type="ARBA" id="ARBA00010450"/>
    </source>
</evidence>
<dbReference type="InterPro" id="IPR011932">
    <property type="entry name" value="Recomb_XerD"/>
</dbReference>
<dbReference type="InterPro" id="IPR013762">
    <property type="entry name" value="Integrase-like_cat_sf"/>
</dbReference>
<dbReference type="InterPro" id="IPR004107">
    <property type="entry name" value="Integrase_SAM-like_N"/>
</dbReference>
<dbReference type="InterPro" id="IPR010998">
    <property type="entry name" value="Integrase_recombinase_N"/>
</dbReference>
<comment type="function">
    <text evidence="11">Site-specific tyrosine recombinase, which acts by catalyzing the cutting and rejoining of the recombining DNA molecules. The XerC-XerD complex is essential to convert dimers of the bacterial chromosome into monomers to permit their segregation at cell division. It also contributes to the segregational stability of plasmids.</text>
</comment>
<keyword evidence="10 11" id="KW-0131">Cell cycle</keyword>
<dbReference type="Pfam" id="PF02899">
    <property type="entry name" value="Phage_int_SAM_1"/>
    <property type="match status" value="1"/>
</dbReference>
<dbReference type="AlphaFoldDB" id="A0A5N6BYN5"/>
<dbReference type="GO" id="GO:0006313">
    <property type="term" value="P:DNA transposition"/>
    <property type="evidence" value="ECO:0007669"/>
    <property type="project" value="UniProtKB-UniRule"/>
</dbReference>
<dbReference type="NCBIfam" id="NF001399">
    <property type="entry name" value="PRK00283.1"/>
    <property type="match status" value="1"/>
</dbReference>
<feature type="domain" description="Tyr recombinase" evidence="13">
    <location>
        <begin position="114"/>
        <end position="310"/>
    </location>
</feature>
<dbReference type="PANTHER" id="PTHR30349:SF81">
    <property type="entry name" value="TYROSINE RECOMBINASE XERC"/>
    <property type="match status" value="1"/>
</dbReference>
<evidence type="ECO:0000256" key="9">
    <source>
        <dbReference type="ARBA" id="ARBA00023172"/>
    </source>
</evidence>
<keyword evidence="9 11" id="KW-0233">DNA recombination</keyword>
<keyword evidence="4 11" id="KW-0963">Cytoplasm</keyword>
<dbReference type="GO" id="GO:0009037">
    <property type="term" value="F:tyrosine-based site-specific recombinase activity"/>
    <property type="evidence" value="ECO:0007669"/>
    <property type="project" value="UniProtKB-UniRule"/>
</dbReference>
<dbReference type="HAMAP" id="MF_01807">
    <property type="entry name" value="Recomb_XerD"/>
    <property type="match status" value="1"/>
</dbReference>
<feature type="region of interest" description="Disordered" evidence="12">
    <location>
        <begin position="167"/>
        <end position="188"/>
    </location>
</feature>